<dbReference type="CDD" id="cd04471">
    <property type="entry name" value="S1_RNase_R"/>
    <property type="match status" value="1"/>
</dbReference>
<keyword evidence="3 8" id="KW-0963">Cytoplasm</keyword>
<dbReference type="GO" id="GO:0003723">
    <property type="term" value="F:RNA binding"/>
    <property type="evidence" value="ECO:0007669"/>
    <property type="project" value="UniProtKB-UniRule"/>
</dbReference>
<dbReference type="InterPro" id="IPR003029">
    <property type="entry name" value="S1_domain"/>
</dbReference>
<dbReference type="STRING" id="1261.HMPREF3195_00426"/>
<dbReference type="Pfam" id="PF08206">
    <property type="entry name" value="OB_RNB"/>
    <property type="match status" value="1"/>
</dbReference>
<evidence type="ECO:0000256" key="7">
    <source>
        <dbReference type="ARBA" id="ARBA00022884"/>
    </source>
</evidence>
<dbReference type="PANTHER" id="PTHR23355:SF9">
    <property type="entry name" value="DIS3-LIKE EXONUCLEASE 2"/>
    <property type="match status" value="1"/>
</dbReference>
<dbReference type="GO" id="GO:0005829">
    <property type="term" value="C:cytosol"/>
    <property type="evidence" value="ECO:0007669"/>
    <property type="project" value="TreeGrafter"/>
</dbReference>
<protein>
    <recommendedName>
        <fullName evidence="8">Ribonuclease R</fullName>
        <shortName evidence="8">RNase R</shortName>
        <ecNumber evidence="8">3.1.13.1</ecNumber>
    </recommendedName>
</protein>
<dbReference type="Proteomes" id="UP000070326">
    <property type="component" value="Unassembled WGS sequence"/>
</dbReference>
<name>A0A135YXG8_9FIRM</name>
<comment type="function">
    <text evidence="8">3'-5' exoribonuclease that releases 5'-nucleoside monophosphates and is involved in maturation of structured RNAs.</text>
</comment>
<evidence type="ECO:0000313" key="10">
    <source>
        <dbReference type="EMBL" id="KXI14095.1"/>
    </source>
</evidence>
<keyword evidence="5 8" id="KW-0378">Hydrolase</keyword>
<evidence type="ECO:0000259" key="9">
    <source>
        <dbReference type="PROSITE" id="PS50126"/>
    </source>
</evidence>
<dbReference type="GO" id="GO:0006402">
    <property type="term" value="P:mRNA catabolic process"/>
    <property type="evidence" value="ECO:0007669"/>
    <property type="project" value="TreeGrafter"/>
</dbReference>
<sequence length="703" mass="79929">MQKEELKERISGLLNDENYKPLNITDLIMIFSDTKKGGVMISEVIREMEEDGDLFINKKGKIGSLAYYGMAKGKFMAKTKGFGFISLGDQDVYIGADDTNHAFNDDTVIVKITKDATGDKKAEGVIIRIVERANDEFVGRLEVSKNFGFVVPDRNKMSTDIFVAKRDFNGAKENDMVVCKITKWPDSDKGAKGVIVDVIGQRGERYVEIDSIIRSHKLPDAFPKKVEIELKNIPDSISKSEMEGRLDLRDRLTYTIDGSDSKDFDDAIDIVKEGNIYKLGVHIADVTHYVRENSNLDKEALKRATSVYMVDKVVPMLPEKLSNGLCSLNPGVDRLTLSCLMDVDSKTGKVVNYNIEKTIINSKARMTYTQVSDILENEDRDLIDRYSDFVESFKNARDLADILRKKREKRGAIDFDFPEAKIKLDSQGMPVDIAPYERRVSNKMIEEFMLLANETVAEHYFWLKVPFVYRVHEEPDEDKIVTLKNFIAGLNYKMPMSKGGLKSKDMQKLLGSIDHKEEKRAIGSVMLRSLRQARYSPECLGHFGLAAKYYSHFTSPIRRYPDLQIHRIIKEDIEGRLSDKRKAHYASILEDVSSQSSTQERKAEMAEREVDDYYKSVYMSTKIGEVFEGAISGVTSFGIFVELDNGVEGLIRLRELPDMYIYNDMSHTLVGERTGNVFRLGQVVQVELINVNVEAREIDFDLV</sequence>
<dbReference type="InterPro" id="IPR001900">
    <property type="entry name" value="RNase_II/R"/>
</dbReference>
<dbReference type="InterPro" id="IPR011129">
    <property type="entry name" value="CSD"/>
</dbReference>
<dbReference type="EMBL" id="LSQZ01000014">
    <property type="protein sequence ID" value="KXI14095.1"/>
    <property type="molecule type" value="Genomic_DNA"/>
</dbReference>
<dbReference type="Pfam" id="PF17876">
    <property type="entry name" value="CSD2"/>
    <property type="match status" value="1"/>
</dbReference>
<dbReference type="InterPro" id="IPR012340">
    <property type="entry name" value="NA-bd_OB-fold"/>
</dbReference>
<dbReference type="NCBIfam" id="TIGR00358">
    <property type="entry name" value="3_prime_RNase"/>
    <property type="match status" value="1"/>
</dbReference>
<dbReference type="InterPro" id="IPR040476">
    <property type="entry name" value="CSD2"/>
</dbReference>
<gene>
    <name evidence="8" type="primary">rnr</name>
    <name evidence="10" type="ORF">HMPREF3195_00426</name>
</gene>
<evidence type="ECO:0000256" key="8">
    <source>
        <dbReference type="HAMAP-Rule" id="MF_01895"/>
    </source>
</evidence>
<comment type="catalytic activity">
    <reaction evidence="1 8">
        <text>Exonucleolytic cleavage in the 3'- to 5'-direction to yield nucleoside 5'-phosphates.</text>
        <dbReference type="EC" id="3.1.13.1"/>
    </reaction>
</comment>
<dbReference type="Pfam" id="PF00773">
    <property type="entry name" value="RNB"/>
    <property type="match status" value="1"/>
</dbReference>
<keyword evidence="7 8" id="KW-0694">RNA-binding</keyword>
<dbReference type="SMART" id="SM00955">
    <property type="entry name" value="RNB"/>
    <property type="match status" value="1"/>
</dbReference>
<dbReference type="RefSeq" id="WP_061101653.1">
    <property type="nucleotide sequence ID" value="NZ_CAXUJS010000019.1"/>
</dbReference>
<reference evidence="10 11" key="1">
    <citation type="submission" date="2016-02" db="EMBL/GenBank/DDBJ databases">
        <authorList>
            <person name="Wen L."/>
            <person name="He K."/>
            <person name="Yang H."/>
        </authorList>
    </citation>
    <scope>NUCLEOTIDE SEQUENCE [LARGE SCALE GENOMIC DNA]</scope>
    <source>
        <strain evidence="10 11">MJR8628A</strain>
    </source>
</reference>
<evidence type="ECO:0000256" key="3">
    <source>
        <dbReference type="ARBA" id="ARBA00022490"/>
    </source>
</evidence>
<evidence type="ECO:0000256" key="1">
    <source>
        <dbReference type="ARBA" id="ARBA00001849"/>
    </source>
</evidence>
<organism evidence="10 11">
    <name type="scientific">Peptostreptococcus anaerobius</name>
    <dbReference type="NCBI Taxonomy" id="1261"/>
    <lineage>
        <taxon>Bacteria</taxon>
        <taxon>Bacillati</taxon>
        <taxon>Bacillota</taxon>
        <taxon>Clostridia</taxon>
        <taxon>Peptostreptococcales</taxon>
        <taxon>Peptostreptococcaceae</taxon>
        <taxon>Peptostreptococcus</taxon>
    </lineage>
</organism>
<dbReference type="InterPro" id="IPR022966">
    <property type="entry name" value="RNase_II/R_CS"/>
</dbReference>
<dbReference type="AlphaFoldDB" id="A0A135YXG8"/>
<dbReference type="SMART" id="SM00316">
    <property type="entry name" value="S1"/>
    <property type="match status" value="1"/>
</dbReference>
<dbReference type="PATRIC" id="fig|1261.5.peg.432"/>
<dbReference type="Gene3D" id="2.40.50.140">
    <property type="entry name" value="Nucleic acid-binding proteins"/>
    <property type="match status" value="3"/>
</dbReference>
<dbReference type="Pfam" id="PF00575">
    <property type="entry name" value="S1"/>
    <property type="match status" value="1"/>
</dbReference>
<proteinExistence type="inferred from homology"/>
<dbReference type="EC" id="3.1.13.1" evidence="8"/>
<dbReference type="InterPro" id="IPR004476">
    <property type="entry name" value="RNase_II/RNase_R"/>
</dbReference>
<dbReference type="InterPro" id="IPR050180">
    <property type="entry name" value="RNR_Ribonuclease"/>
</dbReference>
<evidence type="ECO:0000256" key="6">
    <source>
        <dbReference type="ARBA" id="ARBA00022839"/>
    </source>
</evidence>
<keyword evidence="6 8" id="KW-0269">Exonuclease</keyword>
<dbReference type="GO" id="GO:0008859">
    <property type="term" value="F:exoribonuclease II activity"/>
    <property type="evidence" value="ECO:0007669"/>
    <property type="project" value="UniProtKB-UniRule"/>
</dbReference>
<dbReference type="PROSITE" id="PS50126">
    <property type="entry name" value="S1"/>
    <property type="match status" value="1"/>
</dbReference>
<dbReference type="InterPro" id="IPR011805">
    <property type="entry name" value="RNase_R"/>
</dbReference>
<dbReference type="SMART" id="SM00357">
    <property type="entry name" value="CSP"/>
    <property type="match status" value="2"/>
</dbReference>
<keyword evidence="4 8" id="KW-0540">Nuclease</keyword>
<evidence type="ECO:0000256" key="5">
    <source>
        <dbReference type="ARBA" id="ARBA00022801"/>
    </source>
</evidence>
<dbReference type="PROSITE" id="PS01175">
    <property type="entry name" value="RIBONUCLEASE_II"/>
    <property type="match status" value="1"/>
</dbReference>
<comment type="caution">
    <text evidence="10">The sequence shown here is derived from an EMBL/GenBank/DDBJ whole genome shotgun (WGS) entry which is preliminary data.</text>
</comment>
<evidence type="ECO:0000256" key="2">
    <source>
        <dbReference type="ARBA" id="ARBA00004496"/>
    </source>
</evidence>
<comment type="subcellular location">
    <subcellularLocation>
        <location evidence="2 8">Cytoplasm</location>
    </subcellularLocation>
</comment>
<feature type="domain" description="S1 motif" evidence="9">
    <location>
        <begin position="624"/>
        <end position="703"/>
    </location>
</feature>
<evidence type="ECO:0000256" key="4">
    <source>
        <dbReference type="ARBA" id="ARBA00022722"/>
    </source>
</evidence>
<evidence type="ECO:0000313" key="11">
    <source>
        <dbReference type="Proteomes" id="UP000070326"/>
    </source>
</evidence>
<dbReference type="eggNOG" id="COG0557">
    <property type="taxonomic scope" value="Bacteria"/>
</dbReference>
<comment type="similarity">
    <text evidence="8">Belongs to the RNR ribonuclease family. RNase R subfamily.</text>
</comment>
<dbReference type="HAMAP" id="MF_01895">
    <property type="entry name" value="RNase_R"/>
    <property type="match status" value="1"/>
</dbReference>
<dbReference type="SUPFAM" id="SSF50249">
    <property type="entry name" value="Nucleic acid-binding proteins"/>
    <property type="match status" value="4"/>
</dbReference>
<dbReference type="PANTHER" id="PTHR23355">
    <property type="entry name" value="RIBONUCLEASE"/>
    <property type="match status" value="1"/>
</dbReference>
<dbReference type="InterPro" id="IPR013223">
    <property type="entry name" value="RNase_B_OB_dom"/>
</dbReference>
<dbReference type="NCBIfam" id="TIGR02063">
    <property type="entry name" value="RNase_R"/>
    <property type="match status" value="1"/>
</dbReference>
<accession>A0A135YXG8</accession>